<organism evidence="14 15">
    <name type="scientific">Roseiterribacter gracilis</name>
    <dbReference type="NCBI Taxonomy" id="2812848"/>
    <lineage>
        <taxon>Bacteria</taxon>
        <taxon>Pseudomonadati</taxon>
        <taxon>Pseudomonadota</taxon>
        <taxon>Alphaproteobacteria</taxon>
        <taxon>Rhodospirillales</taxon>
        <taxon>Roseiterribacteraceae</taxon>
        <taxon>Roseiterribacter</taxon>
    </lineage>
</organism>
<feature type="compositionally biased region" description="Low complexity" evidence="10">
    <location>
        <begin position="286"/>
        <end position="300"/>
    </location>
</feature>
<comment type="caution">
    <text evidence="14">The sequence shown here is derived from an EMBL/GenBank/DDBJ whole genome shotgun (WGS) entry which is preliminary data.</text>
</comment>
<dbReference type="InterPro" id="IPR043427">
    <property type="entry name" value="YscJ/FliF"/>
</dbReference>
<dbReference type="Proteomes" id="UP000681075">
    <property type="component" value="Unassembled WGS sequence"/>
</dbReference>
<dbReference type="PANTHER" id="PTHR30046:SF0">
    <property type="entry name" value="FLAGELLAR M-RING PROTEIN"/>
    <property type="match status" value="1"/>
</dbReference>
<feature type="region of interest" description="Disordered" evidence="10">
    <location>
        <begin position="270"/>
        <end position="349"/>
    </location>
</feature>
<reference evidence="14" key="1">
    <citation type="submission" date="2021-02" db="EMBL/GenBank/DDBJ databases">
        <title>Genome sequence of Rhodospirillales sp. strain TMPK1 isolated from soil.</title>
        <authorList>
            <person name="Nakai R."/>
            <person name="Kusada H."/>
            <person name="Tamaki H."/>
        </authorList>
    </citation>
    <scope>NUCLEOTIDE SEQUENCE</scope>
    <source>
        <strain evidence="14">TMPK1</strain>
    </source>
</reference>
<feature type="compositionally biased region" description="Polar residues" evidence="10">
    <location>
        <begin position="324"/>
        <end position="343"/>
    </location>
</feature>
<sequence length="552" mass="59924">MNAFLQMLRNLGAARLAVMALVAVGLVAFFVYLTTRIGGGSMTLLYNELSPQDGQAITRKLDQMQISFQINPEGTQILVPADQVGKIRMQLAQDGLPAGGSIGYEIFDQQQSFGTTAFMQNMNQLRALEGELSRTIAALGPIKAARVHLVMPRRELFSREESPASASIFVKLRGGNTLSKEQISAIQHLVGAAVPQLKPSAISLVDDKGNLLARGGDDPNSAAGLSANADEMRRGYELRTQRSIEDLVSRVVGYGKVKVTVNADMDFDRITTNTDSFDPATQVLRSSQSSEESTTSNESQAAQAVTVANNLPGANQQAGAGGPSSTNQQRKTEETNNYEISRTQRSHIKEGPQVKKLSVAVLIDGTYTQGAQGQEYQPRAPEEMTQIEGIVKSASGFDEKRGDTVSVANMRFAQEISEALEAEAKNTLFGLTSKDLMKIAELTVLGVIGVLVMLLVVRPLLSRMLAAVEQHAEQQRLERERLLAEQTQQMQALPSPDGTPGAPGEPEPDTMIDMEQVEGRVRASSLRKIGEIVEKHPNEAVSIIRGWMYQET</sequence>
<evidence type="ECO:0000313" key="14">
    <source>
        <dbReference type="EMBL" id="GIL41447.1"/>
    </source>
</evidence>
<keyword evidence="7 11" id="KW-0472">Membrane</keyword>
<comment type="function">
    <text evidence="9">The M ring may be actively involved in energy transduction.</text>
</comment>
<keyword evidence="14" id="KW-0282">Flagellum</keyword>
<evidence type="ECO:0000256" key="3">
    <source>
        <dbReference type="ARBA" id="ARBA00007971"/>
    </source>
</evidence>
<feature type="domain" description="Flagellar M-ring N-terminal" evidence="12">
    <location>
        <begin position="41"/>
        <end position="213"/>
    </location>
</feature>
<feature type="compositionally biased region" description="Low complexity" evidence="10">
    <location>
        <begin position="308"/>
        <end position="318"/>
    </location>
</feature>
<evidence type="ECO:0000256" key="5">
    <source>
        <dbReference type="ARBA" id="ARBA00022692"/>
    </source>
</evidence>
<dbReference type="InterPro" id="IPR000067">
    <property type="entry name" value="FlgMring_FliF"/>
</dbReference>
<dbReference type="GO" id="GO:0005886">
    <property type="term" value="C:plasma membrane"/>
    <property type="evidence" value="ECO:0007669"/>
    <property type="project" value="UniProtKB-SubCell"/>
</dbReference>
<dbReference type="GO" id="GO:0071973">
    <property type="term" value="P:bacterial-type flagellum-dependent cell motility"/>
    <property type="evidence" value="ECO:0007669"/>
    <property type="project" value="InterPro"/>
</dbReference>
<dbReference type="AlphaFoldDB" id="A0A8S8XII7"/>
<dbReference type="InterPro" id="IPR045851">
    <property type="entry name" value="AMP-bd_C_sf"/>
</dbReference>
<accession>A0A8S8XII7</accession>
<evidence type="ECO:0000256" key="1">
    <source>
        <dbReference type="ARBA" id="ARBA00004117"/>
    </source>
</evidence>
<dbReference type="Pfam" id="PF01514">
    <property type="entry name" value="YscJ_FliF"/>
    <property type="match status" value="1"/>
</dbReference>
<evidence type="ECO:0000256" key="6">
    <source>
        <dbReference type="ARBA" id="ARBA00022989"/>
    </source>
</evidence>
<feature type="transmembrane region" description="Helical" evidence="11">
    <location>
        <begin position="442"/>
        <end position="461"/>
    </location>
</feature>
<dbReference type="GO" id="GO:0003774">
    <property type="term" value="F:cytoskeletal motor activity"/>
    <property type="evidence" value="ECO:0007669"/>
    <property type="project" value="InterPro"/>
</dbReference>
<evidence type="ECO:0000256" key="2">
    <source>
        <dbReference type="ARBA" id="ARBA00004651"/>
    </source>
</evidence>
<dbReference type="EMBL" id="BOPV01000001">
    <property type="protein sequence ID" value="GIL41447.1"/>
    <property type="molecule type" value="Genomic_DNA"/>
</dbReference>
<gene>
    <name evidence="14" type="ORF">TMPK1_36840</name>
</gene>
<dbReference type="PANTHER" id="PTHR30046">
    <property type="entry name" value="FLAGELLAR M-RING PROTEIN"/>
    <property type="match status" value="1"/>
</dbReference>
<keyword evidence="4" id="KW-1003">Cell membrane</keyword>
<dbReference type="PRINTS" id="PR01009">
    <property type="entry name" value="FLGMRINGFLIF"/>
</dbReference>
<evidence type="ECO:0000313" key="15">
    <source>
        <dbReference type="Proteomes" id="UP000681075"/>
    </source>
</evidence>
<feature type="region of interest" description="Disordered" evidence="10">
    <location>
        <begin position="486"/>
        <end position="510"/>
    </location>
</feature>
<evidence type="ECO:0000259" key="13">
    <source>
        <dbReference type="Pfam" id="PF08345"/>
    </source>
</evidence>
<keyword evidence="8 9" id="KW-0975">Bacterial flagellum</keyword>
<comment type="subcellular location">
    <subcellularLocation>
        <location evidence="1 9">Bacterial flagellum basal body</location>
    </subcellularLocation>
    <subcellularLocation>
        <location evidence="2">Cell membrane</location>
        <topology evidence="2">Multi-pass membrane protein</topology>
    </subcellularLocation>
</comment>
<keyword evidence="5 11" id="KW-0812">Transmembrane</keyword>
<dbReference type="PIRSF" id="PIRSF004862">
    <property type="entry name" value="FliF"/>
    <property type="match status" value="1"/>
</dbReference>
<evidence type="ECO:0000256" key="8">
    <source>
        <dbReference type="ARBA" id="ARBA00023143"/>
    </source>
</evidence>
<evidence type="ECO:0000259" key="12">
    <source>
        <dbReference type="Pfam" id="PF01514"/>
    </source>
</evidence>
<dbReference type="NCBIfam" id="TIGR00206">
    <property type="entry name" value="fliF"/>
    <property type="match status" value="1"/>
</dbReference>
<keyword evidence="14" id="KW-0969">Cilium</keyword>
<dbReference type="InterPro" id="IPR006182">
    <property type="entry name" value="FliF_N_dom"/>
</dbReference>
<evidence type="ECO:0000256" key="9">
    <source>
        <dbReference type="PIRNR" id="PIRNR004862"/>
    </source>
</evidence>
<evidence type="ECO:0000256" key="11">
    <source>
        <dbReference type="SAM" id="Phobius"/>
    </source>
</evidence>
<feature type="transmembrane region" description="Helical" evidence="11">
    <location>
        <begin position="12"/>
        <end position="33"/>
    </location>
</feature>
<dbReference type="Gene3D" id="3.30.300.30">
    <property type="match status" value="1"/>
</dbReference>
<keyword evidence="15" id="KW-1185">Reference proteome</keyword>
<comment type="similarity">
    <text evidence="3 9">Belongs to the FliF family.</text>
</comment>
<dbReference type="GO" id="GO:0009431">
    <property type="term" value="C:bacterial-type flagellum basal body, MS ring"/>
    <property type="evidence" value="ECO:0007669"/>
    <property type="project" value="InterPro"/>
</dbReference>
<dbReference type="Pfam" id="PF08345">
    <property type="entry name" value="YscJ_FliF_C"/>
    <property type="match status" value="1"/>
</dbReference>
<protein>
    <recommendedName>
        <fullName evidence="9">Flagellar M-ring protein</fullName>
    </recommendedName>
</protein>
<evidence type="ECO:0000256" key="7">
    <source>
        <dbReference type="ARBA" id="ARBA00023136"/>
    </source>
</evidence>
<dbReference type="RefSeq" id="WP_420244928.1">
    <property type="nucleotide sequence ID" value="NZ_BOPV01000001.1"/>
</dbReference>
<evidence type="ECO:0000256" key="4">
    <source>
        <dbReference type="ARBA" id="ARBA00022475"/>
    </source>
</evidence>
<dbReference type="InterPro" id="IPR013556">
    <property type="entry name" value="Flag_M-ring_C"/>
</dbReference>
<evidence type="ECO:0000256" key="10">
    <source>
        <dbReference type="SAM" id="MobiDB-lite"/>
    </source>
</evidence>
<keyword evidence="6 11" id="KW-1133">Transmembrane helix</keyword>
<keyword evidence="14" id="KW-0966">Cell projection</keyword>
<proteinExistence type="inferred from homology"/>
<name>A0A8S8XII7_9PROT</name>
<feature type="domain" description="Flagellar M-ring C-terminal" evidence="13">
    <location>
        <begin position="249"/>
        <end position="412"/>
    </location>
</feature>